<gene>
    <name evidence="11" type="ORF">CEUTPL_LOCUS11402</name>
</gene>
<evidence type="ECO:0000256" key="3">
    <source>
        <dbReference type="ARBA" id="ARBA00013194"/>
    </source>
</evidence>
<dbReference type="InterPro" id="IPR044666">
    <property type="entry name" value="Cyclophilin_A-like"/>
</dbReference>
<name>A0A9N9MZS8_9CUCU</name>
<feature type="repeat" description="WD" evidence="8">
    <location>
        <begin position="106"/>
        <end position="147"/>
    </location>
</feature>
<dbReference type="Pfam" id="PF00400">
    <property type="entry name" value="WD40"/>
    <property type="match status" value="2"/>
</dbReference>
<comment type="catalytic activity">
    <reaction evidence="1">
        <text>[protein]-peptidylproline (omega=180) = [protein]-peptidylproline (omega=0)</text>
        <dbReference type="Rhea" id="RHEA:16237"/>
        <dbReference type="Rhea" id="RHEA-COMP:10747"/>
        <dbReference type="Rhea" id="RHEA-COMP:10748"/>
        <dbReference type="ChEBI" id="CHEBI:83833"/>
        <dbReference type="ChEBI" id="CHEBI:83834"/>
        <dbReference type="EC" id="5.2.1.8"/>
    </reaction>
</comment>
<proteinExistence type="inferred from homology"/>
<dbReference type="AlphaFoldDB" id="A0A9N9MZS8"/>
<evidence type="ECO:0000256" key="4">
    <source>
        <dbReference type="ARBA" id="ARBA00022574"/>
    </source>
</evidence>
<evidence type="ECO:0000256" key="8">
    <source>
        <dbReference type="PROSITE-ProRule" id="PRU00221"/>
    </source>
</evidence>
<evidence type="ECO:0000256" key="5">
    <source>
        <dbReference type="ARBA" id="ARBA00022737"/>
    </source>
</evidence>
<dbReference type="PRINTS" id="PR00153">
    <property type="entry name" value="CSAPPISMRASE"/>
</dbReference>
<evidence type="ECO:0000259" key="10">
    <source>
        <dbReference type="PROSITE" id="PS50072"/>
    </source>
</evidence>
<dbReference type="InterPro" id="IPR029000">
    <property type="entry name" value="Cyclophilin-like_dom_sf"/>
</dbReference>
<keyword evidence="7" id="KW-0413">Isomerase</keyword>
<keyword evidence="4 8" id="KW-0853">WD repeat</keyword>
<dbReference type="FunFam" id="2.130.10.10:FF:000450">
    <property type="entry name" value="Peptidylprolyl isomerase domain and WD-repeat protein 1"/>
    <property type="match status" value="1"/>
</dbReference>
<evidence type="ECO:0000256" key="9">
    <source>
        <dbReference type="SAM" id="MobiDB-lite"/>
    </source>
</evidence>
<keyword evidence="6" id="KW-0697">Rotamase</keyword>
<dbReference type="PROSITE" id="PS50082">
    <property type="entry name" value="WD_REPEATS_2"/>
    <property type="match status" value="1"/>
</dbReference>
<dbReference type="InterPro" id="IPR015943">
    <property type="entry name" value="WD40/YVTN_repeat-like_dom_sf"/>
</dbReference>
<dbReference type="FunFam" id="2.40.100.10:FF:000003">
    <property type="entry name" value="Peptidylprolyl isomerase domain and WD repeat-containing 1"/>
    <property type="match status" value="1"/>
</dbReference>
<protein>
    <recommendedName>
        <fullName evidence="3">peptidylprolyl isomerase</fullName>
        <ecNumber evidence="3">5.2.1.8</ecNumber>
    </recommendedName>
</protein>
<evidence type="ECO:0000256" key="6">
    <source>
        <dbReference type="ARBA" id="ARBA00023110"/>
    </source>
</evidence>
<dbReference type="Proteomes" id="UP001152799">
    <property type="component" value="Chromosome 6"/>
</dbReference>
<evidence type="ECO:0000313" key="12">
    <source>
        <dbReference type="Proteomes" id="UP001152799"/>
    </source>
</evidence>
<dbReference type="EC" id="5.2.1.8" evidence="3"/>
<dbReference type="InterPro" id="IPR036322">
    <property type="entry name" value="WD40_repeat_dom_sf"/>
</dbReference>
<accession>A0A9N9MZS8</accession>
<evidence type="ECO:0000256" key="1">
    <source>
        <dbReference type="ARBA" id="ARBA00000971"/>
    </source>
</evidence>
<dbReference type="OrthoDB" id="10264753at2759"/>
<dbReference type="CDD" id="cd01927">
    <property type="entry name" value="cyclophilin_WD40"/>
    <property type="match status" value="1"/>
</dbReference>
<dbReference type="InterPro" id="IPR002130">
    <property type="entry name" value="Cyclophilin-type_PPIase_dom"/>
</dbReference>
<dbReference type="Gene3D" id="2.130.10.10">
    <property type="entry name" value="YVTN repeat-like/Quinoprotein amine dehydrogenase"/>
    <property type="match status" value="2"/>
</dbReference>
<keyword evidence="5" id="KW-0677">Repeat</keyword>
<dbReference type="GO" id="GO:0005634">
    <property type="term" value="C:nucleus"/>
    <property type="evidence" value="ECO:0007669"/>
    <property type="project" value="UniProtKB-ARBA"/>
</dbReference>
<feature type="region of interest" description="Disordered" evidence="9">
    <location>
        <begin position="1"/>
        <end position="38"/>
    </location>
</feature>
<organism evidence="11 12">
    <name type="scientific">Ceutorhynchus assimilis</name>
    <name type="common">cabbage seed weevil</name>
    <dbReference type="NCBI Taxonomy" id="467358"/>
    <lineage>
        <taxon>Eukaryota</taxon>
        <taxon>Metazoa</taxon>
        <taxon>Ecdysozoa</taxon>
        <taxon>Arthropoda</taxon>
        <taxon>Hexapoda</taxon>
        <taxon>Insecta</taxon>
        <taxon>Pterygota</taxon>
        <taxon>Neoptera</taxon>
        <taxon>Endopterygota</taxon>
        <taxon>Coleoptera</taxon>
        <taxon>Polyphaga</taxon>
        <taxon>Cucujiformia</taxon>
        <taxon>Curculionidae</taxon>
        <taxon>Ceutorhynchinae</taxon>
        <taxon>Ceutorhynchus</taxon>
    </lineage>
</organism>
<dbReference type="SUPFAM" id="SSF50978">
    <property type="entry name" value="WD40 repeat-like"/>
    <property type="match status" value="1"/>
</dbReference>
<dbReference type="EMBL" id="OU892282">
    <property type="protein sequence ID" value="CAG9770960.1"/>
    <property type="molecule type" value="Genomic_DNA"/>
</dbReference>
<dbReference type="PROSITE" id="PS50072">
    <property type="entry name" value="CSA_PPIASE_2"/>
    <property type="match status" value="1"/>
</dbReference>
<dbReference type="SUPFAM" id="SSF50891">
    <property type="entry name" value="Cyclophilin-like"/>
    <property type="match status" value="1"/>
</dbReference>
<dbReference type="Gene3D" id="2.40.100.10">
    <property type="entry name" value="Cyclophilin-like"/>
    <property type="match status" value="1"/>
</dbReference>
<reference evidence="11" key="1">
    <citation type="submission" date="2022-01" db="EMBL/GenBank/DDBJ databases">
        <authorList>
            <person name="King R."/>
        </authorList>
    </citation>
    <scope>NUCLEOTIDE SEQUENCE</scope>
</reference>
<dbReference type="PANTHER" id="PTHR45625:SF4">
    <property type="entry name" value="PEPTIDYLPROLYL ISOMERASE DOMAIN AND WD REPEAT-CONTAINING PROTEIN 1"/>
    <property type="match status" value="1"/>
</dbReference>
<keyword evidence="12" id="KW-1185">Reference proteome</keyword>
<evidence type="ECO:0000313" key="11">
    <source>
        <dbReference type="EMBL" id="CAG9770960.1"/>
    </source>
</evidence>
<feature type="domain" description="PPIase cyclophilin-type" evidence="10">
    <location>
        <begin position="466"/>
        <end position="621"/>
    </location>
</feature>
<dbReference type="PANTHER" id="PTHR45625">
    <property type="entry name" value="PEPTIDYL-PROLYL CIS-TRANS ISOMERASE-RELATED"/>
    <property type="match status" value="1"/>
</dbReference>
<dbReference type="GO" id="GO:0003755">
    <property type="term" value="F:peptidyl-prolyl cis-trans isomerase activity"/>
    <property type="evidence" value="ECO:0007669"/>
    <property type="project" value="UniProtKB-KW"/>
</dbReference>
<dbReference type="InterPro" id="IPR001680">
    <property type="entry name" value="WD40_rpt"/>
</dbReference>
<evidence type="ECO:0000256" key="7">
    <source>
        <dbReference type="ARBA" id="ARBA00023235"/>
    </source>
</evidence>
<evidence type="ECO:0000256" key="2">
    <source>
        <dbReference type="ARBA" id="ARBA00007365"/>
    </source>
</evidence>
<sequence length="622" mass="70674">MSESNDTEPNPAEKRPHEDENDSESDLVGPSLSEAAEPKKRKVLPFERLYLDNLPSAESYEKSYMHRDIVTHTVVTPTDFVVTASCDGHIKFWKKQDTGIEFVKHFRSHLGPITKIATNIAGSLLCSASLDKSLKIFDVVNFDMINMMKLDYTPNSVEWIHGSGDAIHTLAVTDQDSNKIYVYDGRGTSAPLNVLEKIHFKPVTLISYNPKYDVSVSVDKSGILEYWSGIKQDFLFPKNVQFDSKLDTDLFEFAKNKTHPTSLAFSSDGKKFATISTDRRVRVFSFLTGKLTRVYDETLPRFTELQQKTQQLPNMEFGRRMAVERDLERSESFHLANVCFDQSGNFIMYATLLGIKLINLYTNKLVRIIGKNENLRMLNIALYQGSGKRSKAAVTLEMEASNNPTLDSIQPDPTLVCTAYKKPRFYLFNQREPDELQTSQDRDIFNEKPSKEDMMSSTETPTIQRLYENAIIHTVFGDVHIKLFMKDCPKTVENFCVHSKNGYFNGHIFHRVIKGFMIQTGDPTGNGTGGESIWGGEFEDEIRPHLRHDRPYTVSMANAGPNSNGSQFFITLTPTPWLDNKHTIFGRVTKGMEVIQNISNVKTNQKTDKPYDEIRIISISVK</sequence>
<dbReference type="SMART" id="SM00320">
    <property type="entry name" value="WD40"/>
    <property type="match status" value="4"/>
</dbReference>
<comment type="similarity">
    <text evidence="2">Belongs to the cyclophilin-type PPIase family.</text>
</comment>
<dbReference type="Pfam" id="PF00160">
    <property type="entry name" value="Pro_isomerase"/>
    <property type="match status" value="1"/>
</dbReference>